<evidence type="ECO:0000313" key="1">
    <source>
        <dbReference type="EMBL" id="CUO80591.1"/>
    </source>
</evidence>
<dbReference type="GO" id="GO:0003677">
    <property type="term" value="F:DNA binding"/>
    <property type="evidence" value="ECO:0007669"/>
    <property type="project" value="InterPro"/>
</dbReference>
<name>A0A174I2B7_9ACTN</name>
<dbReference type="Gene3D" id="1.10.260.40">
    <property type="entry name" value="lambda repressor-like DNA-binding domains"/>
    <property type="match status" value="1"/>
</dbReference>
<dbReference type="SUPFAM" id="SSF47413">
    <property type="entry name" value="lambda repressor-like DNA-binding domains"/>
    <property type="match status" value="1"/>
</dbReference>
<dbReference type="InterPro" id="IPR010982">
    <property type="entry name" value="Lambda_DNA-bd_dom_sf"/>
</dbReference>
<evidence type="ECO:0000313" key="2">
    <source>
        <dbReference type="Proteomes" id="UP000095454"/>
    </source>
</evidence>
<reference evidence="1 2" key="1">
    <citation type="submission" date="2015-09" db="EMBL/GenBank/DDBJ databases">
        <authorList>
            <consortium name="Pathogen Informatics"/>
        </authorList>
    </citation>
    <scope>NUCLEOTIDE SEQUENCE [LARGE SCALE GENOMIC DNA]</scope>
    <source>
        <strain evidence="1 2">2789STDY5834902</strain>
    </source>
</reference>
<protein>
    <submittedName>
        <fullName evidence="1">Transcriptional regulator, y4mF family</fullName>
    </submittedName>
</protein>
<dbReference type="CDD" id="cd00093">
    <property type="entry name" value="HTH_XRE"/>
    <property type="match status" value="1"/>
</dbReference>
<gene>
    <name evidence="1" type="ORF">ERS852514_00152</name>
</gene>
<organism evidence="1 2">
    <name type="scientific">Collinsella aerofaciens</name>
    <dbReference type="NCBI Taxonomy" id="74426"/>
    <lineage>
        <taxon>Bacteria</taxon>
        <taxon>Bacillati</taxon>
        <taxon>Actinomycetota</taxon>
        <taxon>Coriobacteriia</taxon>
        <taxon>Coriobacteriales</taxon>
        <taxon>Coriobacteriaceae</taxon>
        <taxon>Collinsella</taxon>
    </lineage>
</organism>
<dbReference type="RefSeq" id="WP_082435457.1">
    <property type="nucleotide sequence ID" value="NZ_CABIXX010000001.1"/>
</dbReference>
<dbReference type="SMART" id="SM00530">
    <property type="entry name" value="HTH_XRE"/>
    <property type="match status" value="1"/>
</dbReference>
<sequence length="139" mass="15312">MAYTQWTCGLGFSDLFEVAPLDWVIGSYHPLHEASEVKFAQIVIDKWNKAQAGKKGLKAARKAAGLTQKQLAAQSGVKIRAIQLYEQNQLDLRRASVSSALALAKTLHCSIEDLVWQPIVLEYDSCCHCDVLPGIASRV</sequence>
<dbReference type="PROSITE" id="PS50943">
    <property type="entry name" value="HTH_CROC1"/>
    <property type="match status" value="1"/>
</dbReference>
<dbReference type="AlphaFoldDB" id="A0A174I2B7"/>
<dbReference type="EMBL" id="CZAQ01000001">
    <property type="protein sequence ID" value="CUO80591.1"/>
    <property type="molecule type" value="Genomic_DNA"/>
</dbReference>
<accession>A0A174I2B7</accession>
<dbReference type="Proteomes" id="UP000095454">
    <property type="component" value="Unassembled WGS sequence"/>
</dbReference>
<dbReference type="InterPro" id="IPR001387">
    <property type="entry name" value="Cro/C1-type_HTH"/>
</dbReference>
<dbReference type="Pfam" id="PF01381">
    <property type="entry name" value="HTH_3"/>
    <property type="match status" value="1"/>
</dbReference>
<proteinExistence type="predicted"/>